<dbReference type="AlphaFoldDB" id="U1SE69"/>
<evidence type="ECO:0000313" key="2">
    <source>
        <dbReference type="Proteomes" id="UP000016519"/>
    </source>
</evidence>
<gene>
    <name evidence="1" type="ORF">HMPREF9244_01319</name>
</gene>
<reference evidence="1 2" key="1">
    <citation type="submission" date="2013-08" db="EMBL/GenBank/DDBJ databases">
        <authorList>
            <person name="Weinstock G."/>
            <person name="Sodergren E."/>
            <person name="Wylie T."/>
            <person name="Fulton L."/>
            <person name="Fulton R."/>
            <person name="Fronick C."/>
            <person name="O'Laughlin M."/>
            <person name="Godfrey J."/>
            <person name="Miner T."/>
            <person name="Herter B."/>
            <person name="Appelbaum E."/>
            <person name="Cordes M."/>
            <person name="Lek S."/>
            <person name="Wollam A."/>
            <person name="Pepin K.H."/>
            <person name="Palsikar V.B."/>
            <person name="Mitreva M."/>
            <person name="Wilson R.K."/>
        </authorList>
    </citation>
    <scope>NUCLEOTIDE SEQUENCE [LARGE SCALE GENOMIC DNA]</scope>
    <source>
        <strain evidence="1 2">F0580</strain>
    </source>
</reference>
<accession>U1SE69</accession>
<sequence>MWLHLRRCICSTPNTIHFRLRNQEKIPFSRDLAHICIVTRKKI</sequence>
<protein>
    <submittedName>
        <fullName evidence="1">Uncharacterized protein</fullName>
    </submittedName>
</protein>
<dbReference type="HOGENOM" id="CLU_3228709_0_0_11"/>
<dbReference type="PATRIC" id="fig|1321816.3.peg.1164"/>
<evidence type="ECO:0000313" key="1">
    <source>
        <dbReference type="EMBL" id="ERH30238.1"/>
    </source>
</evidence>
<comment type="caution">
    <text evidence="1">The sequence shown here is derived from an EMBL/GenBank/DDBJ whole genome shotgun (WGS) entry which is preliminary data.</text>
</comment>
<organism evidence="1 2">
    <name type="scientific">Alloscardovia omnicolens F0580</name>
    <dbReference type="NCBI Taxonomy" id="1321816"/>
    <lineage>
        <taxon>Bacteria</taxon>
        <taxon>Bacillati</taxon>
        <taxon>Actinomycetota</taxon>
        <taxon>Actinomycetes</taxon>
        <taxon>Bifidobacteriales</taxon>
        <taxon>Bifidobacteriaceae</taxon>
        <taxon>Alloscardovia</taxon>
    </lineage>
</organism>
<dbReference type="EMBL" id="AWSI01000036">
    <property type="protein sequence ID" value="ERH30238.1"/>
    <property type="molecule type" value="Genomic_DNA"/>
</dbReference>
<keyword evidence="2" id="KW-1185">Reference proteome</keyword>
<proteinExistence type="predicted"/>
<name>U1SE69_9BIFI</name>
<dbReference type="Proteomes" id="UP000016519">
    <property type="component" value="Unassembled WGS sequence"/>
</dbReference>